<feature type="domain" description="CSC1/OSCA1-like cytosolic" evidence="10">
    <location>
        <begin position="599"/>
        <end position="749"/>
    </location>
</feature>
<evidence type="ECO:0000256" key="2">
    <source>
        <dbReference type="ARBA" id="ARBA00006690"/>
    </source>
</evidence>
<comment type="similarity">
    <text evidence="2">Belongs to the CRT-like transporter family.</text>
</comment>
<feature type="transmembrane region" description="Helical" evidence="7">
    <location>
        <begin position="136"/>
        <end position="157"/>
    </location>
</feature>
<dbReference type="Pfam" id="PF08627">
    <property type="entry name" value="CRT-like"/>
    <property type="match status" value="1"/>
</dbReference>
<dbReference type="Proteomes" id="UP000649617">
    <property type="component" value="Unassembled WGS sequence"/>
</dbReference>
<keyword evidence="5 7" id="KW-1133">Transmembrane helix</keyword>
<feature type="transmembrane region" description="Helical" evidence="7">
    <location>
        <begin position="799"/>
        <end position="823"/>
    </location>
</feature>
<dbReference type="InterPro" id="IPR032880">
    <property type="entry name" value="CSC1/OSCA1-like_N"/>
</dbReference>
<feature type="non-terminal residue" evidence="11">
    <location>
        <position position="1065"/>
    </location>
</feature>
<evidence type="ECO:0000259" key="10">
    <source>
        <dbReference type="Pfam" id="PF14703"/>
    </source>
</evidence>
<keyword evidence="4 7" id="KW-0812">Transmembrane</keyword>
<feature type="transmembrane region" description="Helical" evidence="7">
    <location>
        <begin position="883"/>
        <end position="904"/>
    </location>
</feature>
<feature type="transmembrane region" description="Helical" evidence="7">
    <location>
        <begin position="308"/>
        <end position="327"/>
    </location>
</feature>
<proteinExistence type="inferred from homology"/>
<comment type="caution">
    <text evidence="11">The sequence shown here is derived from an EMBL/GenBank/DDBJ whole genome shotgun (WGS) entry which is preliminary data.</text>
</comment>
<evidence type="ECO:0000256" key="7">
    <source>
        <dbReference type="SAM" id="Phobius"/>
    </source>
</evidence>
<evidence type="ECO:0000256" key="3">
    <source>
        <dbReference type="ARBA" id="ARBA00022448"/>
    </source>
</evidence>
<feature type="domain" description="CSC1/OSCA1-like 7TM region" evidence="8">
    <location>
        <begin position="763"/>
        <end position="1022"/>
    </location>
</feature>
<keyword evidence="3" id="KW-0813">Transport</keyword>
<dbReference type="PANTHER" id="PTHR31326">
    <property type="entry name" value="PROTEIN CLT2, CHLOROPLASTIC"/>
    <property type="match status" value="1"/>
</dbReference>
<dbReference type="InterPro" id="IPR027815">
    <property type="entry name" value="CSC1/OSCA1-like_cyt"/>
</dbReference>
<feature type="transmembrane region" description="Helical" evidence="7">
    <location>
        <begin position="31"/>
        <end position="53"/>
    </location>
</feature>
<gene>
    <name evidence="11" type="primary">CLT3</name>
    <name evidence="11" type="ORF">SPIL2461_LOCUS4088</name>
</gene>
<dbReference type="AlphaFoldDB" id="A0A812LE31"/>
<dbReference type="InterPro" id="IPR003864">
    <property type="entry name" value="CSC1/OSCA1-like_7TM"/>
</dbReference>
<dbReference type="GO" id="GO:0016020">
    <property type="term" value="C:membrane"/>
    <property type="evidence" value="ECO:0007669"/>
    <property type="project" value="UniProtKB-SubCell"/>
</dbReference>
<feature type="transmembrane region" description="Helical" evidence="7">
    <location>
        <begin position="760"/>
        <end position="779"/>
    </location>
</feature>
<dbReference type="InterPro" id="IPR037185">
    <property type="entry name" value="EmrE-like"/>
</dbReference>
<evidence type="ECO:0000313" key="11">
    <source>
        <dbReference type="EMBL" id="CAE7240191.1"/>
    </source>
</evidence>
<feature type="transmembrane region" description="Helical" evidence="7">
    <location>
        <begin position="1004"/>
        <end position="1022"/>
    </location>
</feature>
<feature type="transmembrane region" description="Helical" evidence="7">
    <location>
        <begin position="229"/>
        <end position="254"/>
    </location>
</feature>
<dbReference type="SUPFAM" id="SSF103481">
    <property type="entry name" value="Multidrug resistance efflux transporter EmrE"/>
    <property type="match status" value="1"/>
</dbReference>
<feature type="transmembrane region" description="Helical" evidence="7">
    <location>
        <begin position="951"/>
        <end position="984"/>
    </location>
</feature>
<reference evidence="11" key="1">
    <citation type="submission" date="2021-02" db="EMBL/GenBank/DDBJ databases">
        <authorList>
            <person name="Dougan E. K."/>
            <person name="Rhodes N."/>
            <person name="Thang M."/>
            <person name="Chan C."/>
        </authorList>
    </citation>
    <scope>NUCLEOTIDE SEQUENCE</scope>
</reference>
<feature type="transmembrane region" description="Helical" evidence="7">
    <location>
        <begin position="1031"/>
        <end position="1049"/>
    </location>
</feature>
<accession>A0A812LE31</accession>
<dbReference type="Pfam" id="PF14703">
    <property type="entry name" value="PHM7_cyt"/>
    <property type="match status" value="1"/>
</dbReference>
<feature type="transmembrane region" description="Helical" evidence="7">
    <location>
        <begin position="166"/>
        <end position="184"/>
    </location>
</feature>
<dbReference type="Pfam" id="PF13967">
    <property type="entry name" value="RSN1_TM"/>
    <property type="match status" value="1"/>
</dbReference>
<protein>
    <submittedName>
        <fullName evidence="11">CLT3 protein</fullName>
    </submittedName>
</protein>
<feature type="transmembrane region" description="Helical" evidence="7">
    <location>
        <begin position="843"/>
        <end position="863"/>
    </location>
</feature>
<feature type="domain" description="CSC1/OSCA1-like N-terminal transmembrane" evidence="9">
    <location>
        <begin position="466"/>
        <end position="570"/>
    </location>
</feature>
<evidence type="ECO:0000256" key="4">
    <source>
        <dbReference type="ARBA" id="ARBA00022692"/>
    </source>
</evidence>
<evidence type="ECO:0000256" key="1">
    <source>
        <dbReference type="ARBA" id="ARBA00004141"/>
    </source>
</evidence>
<dbReference type="Pfam" id="PF02714">
    <property type="entry name" value="RSN1_7TM"/>
    <property type="match status" value="1"/>
</dbReference>
<feature type="transmembrane region" description="Helical" evidence="7">
    <location>
        <begin position="342"/>
        <end position="361"/>
    </location>
</feature>
<feature type="transmembrane region" description="Helical" evidence="7">
    <location>
        <begin position="504"/>
        <end position="523"/>
    </location>
</feature>
<dbReference type="InterPro" id="IPR013936">
    <property type="entry name" value="CRT-like"/>
</dbReference>
<feature type="transmembrane region" description="Helical" evidence="7">
    <location>
        <begin position="281"/>
        <end position="301"/>
    </location>
</feature>
<name>A0A812LE31_SYMPI</name>
<dbReference type="EMBL" id="CAJNIZ010005251">
    <property type="protein sequence ID" value="CAE7240191.1"/>
    <property type="molecule type" value="Genomic_DNA"/>
</dbReference>
<evidence type="ECO:0000259" key="9">
    <source>
        <dbReference type="Pfam" id="PF13967"/>
    </source>
</evidence>
<dbReference type="PANTHER" id="PTHR31326:SF1">
    <property type="entry name" value="PROTEIN CLT2, CHLOROPLASTIC"/>
    <property type="match status" value="1"/>
</dbReference>
<organism evidence="11 12">
    <name type="scientific">Symbiodinium pilosum</name>
    <name type="common">Dinoflagellate</name>
    <dbReference type="NCBI Taxonomy" id="2952"/>
    <lineage>
        <taxon>Eukaryota</taxon>
        <taxon>Sar</taxon>
        <taxon>Alveolata</taxon>
        <taxon>Dinophyceae</taxon>
        <taxon>Suessiales</taxon>
        <taxon>Symbiodiniaceae</taxon>
        <taxon>Symbiodinium</taxon>
    </lineage>
</organism>
<evidence type="ECO:0000256" key="5">
    <source>
        <dbReference type="ARBA" id="ARBA00022989"/>
    </source>
</evidence>
<feature type="transmembrane region" description="Helical" evidence="7">
    <location>
        <begin position="196"/>
        <end position="217"/>
    </location>
</feature>
<feature type="transmembrane region" description="Helical" evidence="7">
    <location>
        <begin position="111"/>
        <end position="130"/>
    </location>
</feature>
<evidence type="ECO:0000256" key="6">
    <source>
        <dbReference type="ARBA" id="ARBA00023136"/>
    </source>
</evidence>
<keyword evidence="6 7" id="KW-0472">Membrane</keyword>
<dbReference type="OrthoDB" id="1689567at2759"/>
<feature type="transmembrane region" description="Helical" evidence="7">
    <location>
        <begin position="65"/>
        <end position="90"/>
    </location>
</feature>
<comment type="subcellular location">
    <subcellularLocation>
        <location evidence="1">Membrane</location>
        <topology evidence="1">Multi-pass membrane protein</topology>
    </subcellularLocation>
</comment>
<evidence type="ECO:0000259" key="8">
    <source>
        <dbReference type="Pfam" id="PF02714"/>
    </source>
</evidence>
<evidence type="ECO:0000313" key="12">
    <source>
        <dbReference type="Proteomes" id="UP000649617"/>
    </source>
</evidence>
<feature type="transmembrane region" description="Helical" evidence="7">
    <location>
        <begin position="555"/>
        <end position="576"/>
    </location>
</feature>
<keyword evidence="12" id="KW-1185">Reference proteome</keyword>
<sequence>VAAFGAMIVAVAAQRRCRGAGLDMLKPDGAVLARIPVGYAALLSLATIALATANRVMYKVALVPLGNYVFFLAQFTTFGYVFAYWVALILNRANGNVTDQQVDFARKRWDTFARIGCLEAGSFLLGMLGAKALPGSILPVLGQLYLVFQMTFSSTLLGRKYSFRELAGCAFCVFGVIAASAGGLESSEGFAVSARPALLFVVSLALPALGSVLKEGLFKDAKRACGEDLNVFVVNSLGSSFQAAGVFMMLPLLASLQGVGATPGAIGQYLAKGAAAFGSQPFWPCLYLFLNLGFNVTLLILLRTTSAVTVSLSVAAAVPATALVFATCDVPLLGKGEPLDRWFLAGLVLIVIGLGLYHGWLEKLYPGDSWTRTEARQRIRGMAAKLSEGLVAAIRREEPAECNDTLQKIENFLALAMGDFSAMKAAFCFNLGSSLVLAPAVYNKDAEEAEPGDGSLRALESLDLAVGLFGWLWTLRGMPEEEVIARCGLDGLQMLELLRLGQRLTVVWSCVIVCVLCPLHYYLHSCASTSNATLLSMTSLNGLALDRLENQHRTLLMWVHAATVWFVVLAASHEVHAAQSRFLERRFEWLRQIPEPRATTLLVENLPPECRSDFALHQYFARLFSADAIARAYIVRRTDHLRRLFVDMERSAYNLHCAELLQRTGPTTRWPPDAICCCRRGGCEVSFHTRELAALREAVAAERQAVEEAVMAMDPKVCSCSGFVTFTSRRMCMLARQPQYRADSSQLTAVMPPASGNVTAALLLFLIFVVWAPLIATVMDRVQPVLLSFFVDFPEVQHLVQGVFSTGALKIFMAFLPTLLMTIISNVLTLKAGTWAQLKLQDWYFSFQVVFVLLVTTIVGTVLDVLEKVVAHPGGVIYLLADALPGFSNFYINYLMLGCLMHVFDLLRPSSLAKYLVARVRGEEPIDARRASEPEDQDSDGMGARMAKISLHLVVASVFASCCPVILVFAWLYCTVGASTYGYLLVFAETKKPDMGGSFWVKSLRHLFAGLAIYVLLMVGLLSRLSDTREAPLVASLALLALASAFLRFRSLRWETLPFEARHTT</sequence>